<evidence type="ECO:0000313" key="2">
    <source>
        <dbReference type="EMBL" id="MRS60785.1"/>
    </source>
</evidence>
<proteinExistence type="predicted"/>
<dbReference type="Gene3D" id="1.50.10.20">
    <property type="match status" value="1"/>
</dbReference>
<dbReference type="GO" id="GO:0045490">
    <property type="term" value="P:pectin catabolic process"/>
    <property type="evidence" value="ECO:0007669"/>
    <property type="project" value="InterPro"/>
</dbReference>
<dbReference type="InterPro" id="IPR008928">
    <property type="entry name" value="6-hairpin_glycosidase_sf"/>
</dbReference>
<feature type="region of interest" description="Disordered" evidence="1">
    <location>
        <begin position="63"/>
        <end position="82"/>
    </location>
</feature>
<evidence type="ECO:0000313" key="3">
    <source>
        <dbReference type="Proteomes" id="UP000441754"/>
    </source>
</evidence>
<dbReference type="OrthoDB" id="2505409at2"/>
<accession>A0A7K0EG89</accession>
<protein>
    <recommendedName>
        <fullName evidence="4">Glycosyl hydrolase family 76</fullName>
    </recommendedName>
</protein>
<dbReference type="AlphaFoldDB" id="A0A7K0EG89"/>
<dbReference type="SUPFAM" id="SSF48208">
    <property type="entry name" value="Six-hairpin glycosidases"/>
    <property type="match status" value="2"/>
</dbReference>
<evidence type="ECO:0000256" key="1">
    <source>
        <dbReference type="SAM" id="MobiDB-lite"/>
    </source>
</evidence>
<dbReference type="InterPro" id="IPR010702">
    <property type="entry name" value="Pectate_lyase_2"/>
</dbReference>
<dbReference type="Pfam" id="PF06917">
    <property type="entry name" value="Pectate_lyase_2"/>
    <property type="match status" value="1"/>
</dbReference>
<comment type="caution">
    <text evidence="2">The sequence shown here is derived from an EMBL/GenBank/DDBJ whole genome shotgun (WGS) entry which is preliminary data.</text>
</comment>
<dbReference type="Proteomes" id="UP000441754">
    <property type="component" value="Unassembled WGS sequence"/>
</dbReference>
<sequence length="489" mass="55703">MKITPTLFLLSFLFSPLCRAQKKDYLYYVKTHCDQLIDRGKDQYGRQKSNMLASVIDTRDMSIPKENVTPTEGTRPSDRAVGGSNFYHDVELVKVLKELTALTGNQRYTTALNQYARDFMTYSQNPLTGLLGWGEHIYYNFYADTVMEGSDPLGKYKSHEFIESTPPWAFLWEIDSAATRKAIAGVRYHFRSGVTQSFLYNRHARWHKADKPEYRGLEQYQDGGQAWIKHSGLQCYSFTFLYGKTGNPEWKRWSEGTGNLFWKFRNPETNLTISCVDDPRPSGVNASLPGASLLAYYLLKSSQNHPDFAHFREKAETFLKAIEKYSWDEQRKGYYSEVALDGKVADPTLIQVINTGYGAADILLVGRVAAYFYKVTGDPVYRNMVRKAATLVAAQAWPDTFVMNSLANALQFTLDAAEVLNDKQLVQHAHKLGNIGIQKLWSGKLFVRQPQDPYYESKLGANEFVSGLLRLHLLENNQPARASLLNWAF</sequence>
<evidence type="ECO:0008006" key="4">
    <source>
        <dbReference type="Google" id="ProtNLM"/>
    </source>
</evidence>
<dbReference type="GO" id="GO:0042597">
    <property type="term" value="C:periplasmic space"/>
    <property type="evidence" value="ECO:0007669"/>
    <property type="project" value="InterPro"/>
</dbReference>
<organism evidence="2 3">
    <name type="scientific">Larkinella terrae</name>
    <dbReference type="NCBI Taxonomy" id="2025311"/>
    <lineage>
        <taxon>Bacteria</taxon>
        <taxon>Pseudomonadati</taxon>
        <taxon>Bacteroidota</taxon>
        <taxon>Cytophagia</taxon>
        <taxon>Cytophagales</taxon>
        <taxon>Spirosomataceae</taxon>
        <taxon>Larkinella</taxon>
    </lineage>
</organism>
<gene>
    <name evidence="2" type="ORF">GJJ30_05725</name>
</gene>
<name>A0A7K0EG89_9BACT</name>
<reference evidence="2 3" key="1">
    <citation type="journal article" date="2018" name="Antonie Van Leeuwenhoek">
        <title>Larkinella terrae sp. nov., isolated from soil on Jeju Island, South Korea.</title>
        <authorList>
            <person name="Ten L.N."/>
            <person name="Jeon J."/>
            <person name="Park S.J."/>
            <person name="Park S."/>
            <person name="Lee S.Y."/>
            <person name="Kim M.K."/>
            <person name="Jung H.Y."/>
        </authorList>
    </citation>
    <scope>NUCLEOTIDE SEQUENCE [LARGE SCALE GENOMIC DNA]</scope>
    <source>
        <strain evidence="2 3">KCTC 52001</strain>
    </source>
</reference>
<keyword evidence="3" id="KW-1185">Reference proteome</keyword>
<dbReference type="EMBL" id="WJXZ01000002">
    <property type="protein sequence ID" value="MRS60785.1"/>
    <property type="molecule type" value="Genomic_DNA"/>
</dbReference>
<dbReference type="GO" id="GO:0016837">
    <property type="term" value="F:carbon-oxygen lyase activity, acting on polysaccharides"/>
    <property type="evidence" value="ECO:0007669"/>
    <property type="project" value="InterPro"/>
</dbReference>
<dbReference type="RefSeq" id="WP_154174090.1">
    <property type="nucleotide sequence ID" value="NZ_WJXZ01000002.1"/>
</dbReference>